<protein>
    <recommendedName>
        <fullName evidence="4">Crinkler effector protein N-terminal domain-containing protein</fullName>
    </recommendedName>
</protein>
<evidence type="ECO:0000256" key="1">
    <source>
        <dbReference type="ARBA" id="ARBA00004340"/>
    </source>
</evidence>
<dbReference type="AlphaFoldDB" id="A0AAD9GR89"/>
<name>A0AAD9GR89_9STRA</name>
<feature type="domain" description="Crinkler effector protein N-terminal" evidence="4">
    <location>
        <begin position="1"/>
        <end position="78"/>
    </location>
</feature>
<dbReference type="GO" id="GO:0043657">
    <property type="term" value="C:host cell"/>
    <property type="evidence" value="ECO:0007669"/>
    <property type="project" value="UniProtKB-SubCell"/>
</dbReference>
<gene>
    <name evidence="5" type="ORF">P3T76_004636</name>
</gene>
<organism evidence="5 6">
    <name type="scientific">Phytophthora citrophthora</name>
    <dbReference type="NCBI Taxonomy" id="4793"/>
    <lineage>
        <taxon>Eukaryota</taxon>
        <taxon>Sar</taxon>
        <taxon>Stramenopiles</taxon>
        <taxon>Oomycota</taxon>
        <taxon>Peronosporomycetes</taxon>
        <taxon>Peronosporales</taxon>
        <taxon>Peronosporaceae</taxon>
        <taxon>Phytophthora</taxon>
    </lineage>
</organism>
<reference evidence="5" key="1">
    <citation type="submission" date="2023-08" db="EMBL/GenBank/DDBJ databases">
        <title>Reference Genome Resource for the Citrus Pathogen Phytophthora citrophthora.</title>
        <authorList>
            <person name="Moller H."/>
            <person name="Coetzee B."/>
            <person name="Rose L.J."/>
            <person name="Van Niekerk J.M."/>
        </authorList>
    </citation>
    <scope>NUCLEOTIDE SEQUENCE</scope>
    <source>
        <strain evidence="5">STE-U-9442</strain>
    </source>
</reference>
<dbReference type="InterPro" id="IPR045379">
    <property type="entry name" value="Crinkler_N"/>
</dbReference>
<dbReference type="Pfam" id="PF20147">
    <property type="entry name" value="Crinkler"/>
    <property type="match status" value="1"/>
</dbReference>
<accession>A0AAD9GR89</accession>
<proteinExistence type="predicted"/>
<evidence type="ECO:0000313" key="5">
    <source>
        <dbReference type="EMBL" id="KAK1943240.1"/>
    </source>
</evidence>
<evidence type="ECO:0000256" key="2">
    <source>
        <dbReference type="ARBA" id="ARBA00004613"/>
    </source>
</evidence>
<comment type="subcellular location">
    <subcellularLocation>
        <location evidence="1">Host cell</location>
    </subcellularLocation>
    <subcellularLocation>
        <location evidence="2">Secreted</location>
    </subcellularLocation>
</comment>
<evidence type="ECO:0000313" key="6">
    <source>
        <dbReference type="Proteomes" id="UP001259832"/>
    </source>
</evidence>
<dbReference type="Proteomes" id="UP001259832">
    <property type="component" value="Unassembled WGS sequence"/>
</dbReference>
<dbReference type="EMBL" id="JASMQC010000007">
    <property type="protein sequence ID" value="KAK1943240.1"/>
    <property type="molecule type" value="Genomic_DNA"/>
</dbReference>
<keyword evidence="6" id="KW-1185">Reference proteome</keyword>
<comment type="caution">
    <text evidence="5">The sequence shown here is derived from an EMBL/GenBank/DDBJ whole genome shotgun (WGS) entry which is preliminary data.</text>
</comment>
<evidence type="ECO:0000256" key="3">
    <source>
        <dbReference type="ARBA" id="ARBA00022525"/>
    </source>
</evidence>
<evidence type="ECO:0000259" key="4">
    <source>
        <dbReference type="Pfam" id="PF20147"/>
    </source>
</evidence>
<keyword evidence="3" id="KW-0964">Secreted</keyword>
<dbReference type="GO" id="GO:0005576">
    <property type="term" value="C:extracellular region"/>
    <property type="evidence" value="ECO:0007669"/>
    <property type="project" value="UniProtKB-SubCell"/>
</dbReference>
<sequence>MQLVCAIVVTRTDPFTVDIDADKAIHDLKEAIKAIFEDIKTPTRCIQLFLAKLRDDESLEKMLQKPVDISEMKKMRALSFKIAVTTYLSLKLSAKLLSI</sequence>